<dbReference type="SUPFAM" id="SSF53448">
    <property type="entry name" value="Nucleotide-diphospho-sugar transferases"/>
    <property type="match status" value="1"/>
</dbReference>
<evidence type="ECO:0000313" key="2">
    <source>
        <dbReference type="EMBL" id="MFC4721532.1"/>
    </source>
</evidence>
<feature type="domain" description="Glycosyltransferase 2-like" evidence="1">
    <location>
        <begin position="11"/>
        <end position="167"/>
    </location>
</feature>
<evidence type="ECO:0000313" key="3">
    <source>
        <dbReference type="Proteomes" id="UP001595953"/>
    </source>
</evidence>
<dbReference type="Proteomes" id="UP001595953">
    <property type="component" value="Unassembled WGS sequence"/>
</dbReference>
<dbReference type="EMBL" id="JBHSGP010000007">
    <property type="protein sequence ID" value="MFC4721532.1"/>
    <property type="molecule type" value="Genomic_DNA"/>
</dbReference>
<dbReference type="PANTHER" id="PTHR22916:SF3">
    <property type="entry name" value="UDP-GLCNAC:BETAGAL BETA-1,3-N-ACETYLGLUCOSAMINYLTRANSFERASE-LIKE PROTEIN 1"/>
    <property type="match status" value="1"/>
</dbReference>
<gene>
    <name evidence="2" type="ORF">ACFO5O_04305</name>
</gene>
<evidence type="ECO:0000259" key="1">
    <source>
        <dbReference type="Pfam" id="PF00535"/>
    </source>
</evidence>
<dbReference type="RefSeq" id="WP_387961283.1">
    <property type="nucleotide sequence ID" value="NZ_JBHSGP010000007.1"/>
</dbReference>
<keyword evidence="3" id="KW-1185">Reference proteome</keyword>
<sequence length="310" mass="36460">MNLSSKNPFFSIITPLYNKEDYIENTLKSVLNQSFKDFEIIIIDDGSTDKSLKIVSQFKDQRIIKIKQDNKGISTARNIGINHAKGDYIAFLDADDLWKTDFLDSIYELITIYKDSLFFATGYASFYDGQKLNLNSNVIQPNQNELVTNYFERQKNLYASSSFACHKSVFDTIGLFNEKVNYGEEEDFAIRCFLKHPLAYCKTTKAYRLDGVENQLTAPNINNKRIIPDYDTFLIDNPNINLKKYIDFIHYKLVLLFKMERNYRLVEFYKKKINVNHLSLIQKFKFYLPIRIFLIAKTTYVWLVKQFVRV</sequence>
<dbReference type="Gene3D" id="3.90.550.10">
    <property type="entry name" value="Spore Coat Polysaccharide Biosynthesis Protein SpsA, Chain A"/>
    <property type="match status" value="1"/>
</dbReference>
<protein>
    <submittedName>
        <fullName evidence="2">Glycosyltransferase family 2 protein</fullName>
    </submittedName>
</protein>
<organism evidence="2 3">
    <name type="scientific">Geojedonia litorea</name>
    <dbReference type="NCBI Taxonomy" id="1268269"/>
    <lineage>
        <taxon>Bacteria</taxon>
        <taxon>Pseudomonadati</taxon>
        <taxon>Bacteroidota</taxon>
        <taxon>Flavobacteriia</taxon>
        <taxon>Flavobacteriales</taxon>
        <taxon>Flavobacteriaceae</taxon>
        <taxon>Geojedonia</taxon>
    </lineage>
</organism>
<reference evidence="3" key="1">
    <citation type="journal article" date="2019" name="Int. J. Syst. Evol. Microbiol.">
        <title>The Global Catalogue of Microorganisms (GCM) 10K type strain sequencing project: providing services to taxonomists for standard genome sequencing and annotation.</title>
        <authorList>
            <consortium name="The Broad Institute Genomics Platform"/>
            <consortium name="The Broad Institute Genome Sequencing Center for Infectious Disease"/>
            <person name="Wu L."/>
            <person name="Ma J."/>
        </authorList>
    </citation>
    <scope>NUCLEOTIDE SEQUENCE [LARGE SCALE GENOMIC DNA]</scope>
    <source>
        <strain evidence="3">CCUG 63682</strain>
    </source>
</reference>
<dbReference type="Pfam" id="PF00535">
    <property type="entry name" value="Glycos_transf_2"/>
    <property type="match status" value="1"/>
</dbReference>
<proteinExistence type="predicted"/>
<dbReference type="InterPro" id="IPR001173">
    <property type="entry name" value="Glyco_trans_2-like"/>
</dbReference>
<name>A0ABV9MZQ1_9FLAO</name>
<accession>A0ABV9MZQ1</accession>
<dbReference type="PANTHER" id="PTHR22916">
    <property type="entry name" value="GLYCOSYLTRANSFERASE"/>
    <property type="match status" value="1"/>
</dbReference>
<dbReference type="InterPro" id="IPR029044">
    <property type="entry name" value="Nucleotide-diphossugar_trans"/>
</dbReference>
<comment type="caution">
    <text evidence="2">The sequence shown here is derived from an EMBL/GenBank/DDBJ whole genome shotgun (WGS) entry which is preliminary data.</text>
</comment>